<reference evidence="3" key="1">
    <citation type="submission" date="2016-10" db="EMBL/GenBank/DDBJ databases">
        <authorList>
            <person name="Varghese N."/>
            <person name="Submissions S."/>
        </authorList>
    </citation>
    <scope>NUCLEOTIDE SEQUENCE [LARGE SCALE GENOMIC DNA]</scope>
    <source>
        <strain evidence="3">ATCC 25963</strain>
    </source>
</reference>
<dbReference type="AlphaFoldDB" id="A0A1I1ZVA2"/>
<dbReference type="STRING" id="54.SAMN02745121_03936"/>
<evidence type="ECO:0000313" key="3">
    <source>
        <dbReference type="Proteomes" id="UP000199400"/>
    </source>
</evidence>
<evidence type="ECO:0000256" key="1">
    <source>
        <dbReference type="SAM" id="MobiDB-lite"/>
    </source>
</evidence>
<feature type="region of interest" description="Disordered" evidence="1">
    <location>
        <begin position="267"/>
        <end position="334"/>
    </location>
</feature>
<feature type="region of interest" description="Disordered" evidence="1">
    <location>
        <begin position="1"/>
        <end position="188"/>
    </location>
</feature>
<feature type="compositionally biased region" description="Basic residues" evidence="1">
    <location>
        <begin position="142"/>
        <end position="154"/>
    </location>
</feature>
<name>A0A1I1ZVA2_9BACT</name>
<protein>
    <submittedName>
        <fullName evidence="2">Uncharacterized protein</fullName>
    </submittedName>
</protein>
<sequence>MASGPSPSGACPGPSRPARSTAAGASPAPASLQRPMPSKKPSLNANGGSIAANLSQRPADTIDYHVPSFASNRVSDRARRRSPGPAAPARQRSRGIRRIAFIRPPSPSPTAIVHGPSDSARRTRPSEHRQQSARPPAVVAGRAHRSRRRPRRRAAPPVGADERRRLPTPSSPAPPRFRSDPRRSDDPATCTIDHVVGFMRIPPVVPVASRARCRECAYIAASVHRHRSADAGMSTSPARAATQVVGAQPVVLLVPRLPRRVEPLRPADASEGRRPVPGRAACRIASTRRGPLRGRPSPPQRRACCAPRVAGLPRGWPPGRPPRLQVQFRVGDSR</sequence>
<feature type="compositionally biased region" description="Basic and acidic residues" evidence="1">
    <location>
        <begin position="119"/>
        <end position="130"/>
    </location>
</feature>
<evidence type="ECO:0000313" key="2">
    <source>
        <dbReference type="EMBL" id="SFE34563.1"/>
    </source>
</evidence>
<dbReference type="EMBL" id="FOMX01000012">
    <property type="protein sequence ID" value="SFE34563.1"/>
    <property type="molecule type" value="Genomic_DNA"/>
</dbReference>
<feature type="compositionally biased region" description="Basic and acidic residues" evidence="1">
    <location>
        <begin position="177"/>
        <end position="186"/>
    </location>
</feature>
<organism evidence="2 3">
    <name type="scientific">Nannocystis exedens</name>
    <dbReference type="NCBI Taxonomy" id="54"/>
    <lineage>
        <taxon>Bacteria</taxon>
        <taxon>Pseudomonadati</taxon>
        <taxon>Myxococcota</taxon>
        <taxon>Polyangia</taxon>
        <taxon>Nannocystales</taxon>
        <taxon>Nannocystaceae</taxon>
        <taxon>Nannocystis</taxon>
    </lineage>
</organism>
<gene>
    <name evidence="2" type="ORF">SAMN02745121_03936</name>
</gene>
<proteinExistence type="predicted"/>
<accession>A0A1I1ZVA2</accession>
<keyword evidence="3" id="KW-1185">Reference proteome</keyword>
<feature type="compositionally biased region" description="Low complexity" evidence="1">
    <location>
        <begin position="1"/>
        <end position="31"/>
    </location>
</feature>
<dbReference type="Proteomes" id="UP000199400">
    <property type="component" value="Unassembled WGS sequence"/>
</dbReference>
<feature type="compositionally biased region" description="Polar residues" evidence="1">
    <location>
        <begin position="41"/>
        <end position="58"/>
    </location>
</feature>